<protein>
    <submittedName>
        <fullName evidence="3">AtpZ/AtpI family protein</fullName>
    </submittedName>
</protein>
<accession>A0ABU5KC35</accession>
<proteinExistence type="predicted"/>
<sequence length="101" mass="10800">MTTTTAKVRSAMAESGATSSQPPRSSAPSYLVAGVLFYGLVGWLLDQWLGTRFLVAAGVLLGGVLGTYMMVVQLRRQTAAEMAHQDRTSNTTSKTSNEESE</sequence>
<organism evidence="3 4">
    <name type="scientific">Nocardioides renjunii</name>
    <dbReference type="NCBI Taxonomy" id="3095075"/>
    <lineage>
        <taxon>Bacteria</taxon>
        <taxon>Bacillati</taxon>
        <taxon>Actinomycetota</taxon>
        <taxon>Actinomycetes</taxon>
        <taxon>Propionibacteriales</taxon>
        <taxon>Nocardioidaceae</taxon>
        <taxon>Nocardioides</taxon>
    </lineage>
</organism>
<feature type="compositionally biased region" description="Polar residues" evidence="1">
    <location>
        <begin position="16"/>
        <end position="27"/>
    </location>
</feature>
<gene>
    <name evidence="3" type="ORF">SFC79_12195</name>
</gene>
<evidence type="ECO:0000256" key="2">
    <source>
        <dbReference type="SAM" id="Phobius"/>
    </source>
</evidence>
<dbReference type="EMBL" id="JAXQPW010000004">
    <property type="protein sequence ID" value="MDZ5662526.1"/>
    <property type="molecule type" value="Genomic_DNA"/>
</dbReference>
<evidence type="ECO:0000313" key="3">
    <source>
        <dbReference type="EMBL" id="MDZ5662526.1"/>
    </source>
</evidence>
<feature type="transmembrane region" description="Helical" evidence="2">
    <location>
        <begin position="27"/>
        <end position="45"/>
    </location>
</feature>
<keyword evidence="4" id="KW-1185">Reference proteome</keyword>
<keyword evidence="2" id="KW-1133">Transmembrane helix</keyword>
<keyword evidence="2" id="KW-0812">Transmembrane</keyword>
<evidence type="ECO:0000256" key="1">
    <source>
        <dbReference type="SAM" id="MobiDB-lite"/>
    </source>
</evidence>
<feature type="region of interest" description="Disordered" evidence="1">
    <location>
        <begin position="1"/>
        <end position="27"/>
    </location>
</feature>
<keyword evidence="2" id="KW-0472">Membrane</keyword>
<dbReference type="Proteomes" id="UP001291999">
    <property type="component" value="Unassembled WGS sequence"/>
</dbReference>
<feature type="transmembrane region" description="Helical" evidence="2">
    <location>
        <begin position="51"/>
        <end position="72"/>
    </location>
</feature>
<feature type="region of interest" description="Disordered" evidence="1">
    <location>
        <begin position="80"/>
        <end position="101"/>
    </location>
</feature>
<dbReference type="RefSeq" id="WP_172270833.1">
    <property type="nucleotide sequence ID" value="NZ_CP141058.1"/>
</dbReference>
<name>A0ABU5KC35_9ACTN</name>
<comment type="caution">
    <text evidence="3">The sequence shown here is derived from an EMBL/GenBank/DDBJ whole genome shotgun (WGS) entry which is preliminary data.</text>
</comment>
<evidence type="ECO:0000313" key="4">
    <source>
        <dbReference type="Proteomes" id="UP001291999"/>
    </source>
</evidence>
<reference evidence="3 4" key="1">
    <citation type="submission" date="2023-11" db="EMBL/GenBank/DDBJ databases">
        <title>Novel species in genus Nocardioides.</title>
        <authorList>
            <person name="Zhou H."/>
        </authorList>
    </citation>
    <scope>NUCLEOTIDE SEQUENCE [LARGE SCALE GENOMIC DNA]</scope>
    <source>
        <strain evidence="3 4">S-58</strain>
    </source>
</reference>